<feature type="transmembrane region" description="Helical" evidence="14">
    <location>
        <begin position="1644"/>
        <end position="1673"/>
    </location>
</feature>
<accession>A0A673CHR7</accession>
<comment type="similarity">
    <text evidence="2">Belongs to the polycystin family.</text>
</comment>
<evidence type="ECO:0000313" key="20">
    <source>
        <dbReference type="Ensembl" id="ENSSORP00005052212.1"/>
    </source>
</evidence>
<feature type="region of interest" description="Disordered" evidence="13">
    <location>
        <begin position="1055"/>
        <end position="1079"/>
    </location>
</feature>
<feature type="transmembrane region" description="Helical" evidence="14">
    <location>
        <begin position="1211"/>
        <end position="1233"/>
    </location>
</feature>
<dbReference type="Gene3D" id="2.60.120.740">
    <property type="match status" value="1"/>
</dbReference>
<dbReference type="Ensembl" id="ENSSORT00005053457.1">
    <property type="protein sequence ID" value="ENSSORP00005052212.1"/>
    <property type="gene ID" value="ENSSORG00005023540.1"/>
</dbReference>
<gene>
    <name evidence="20" type="primary">LOC115411486</name>
</gene>
<dbReference type="CDD" id="cd01752">
    <property type="entry name" value="PLAT_polycystin"/>
    <property type="match status" value="1"/>
</dbReference>
<reference evidence="20" key="1">
    <citation type="submission" date="2019-06" db="EMBL/GenBank/DDBJ databases">
        <authorList>
            <consortium name="Wellcome Sanger Institute Data Sharing"/>
        </authorList>
    </citation>
    <scope>NUCLEOTIDE SEQUENCE [LARGE SCALE GENOMIC DNA]</scope>
</reference>
<dbReference type="InterPro" id="IPR046791">
    <property type="entry name" value="Polycystin_dom"/>
</dbReference>
<feature type="transmembrane region" description="Helical" evidence="14">
    <location>
        <begin position="1085"/>
        <end position="1107"/>
    </location>
</feature>
<keyword evidence="7 14" id="KW-1133">Transmembrane helix</keyword>
<dbReference type="InParanoid" id="A0A673CHR7"/>
<dbReference type="PROSITE" id="PS50095">
    <property type="entry name" value="PLAT"/>
    <property type="match status" value="1"/>
</dbReference>
<evidence type="ECO:0000259" key="16">
    <source>
        <dbReference type="PROSITE" id="PS50041"/>
    </source>
</evidence>
<dbReference type="SMART" id="SM00303">
    <property type="entry name" value="GPS"/>
    <property type="match status" value="1"/>
</dbReference>
<dbReference type="GO" id="GO:0005509">
    <property type="term" value="F:calcium ion binding"/>
    <property type="evidence" value="ECO:0007669"/>
    <property type="project" value="InterPro"/>
</dbReference>
<organism evidence="20 21">
    <name type="scientific">Sphaeramia orbicularis</name>
    <name type="common">orbiculate cardinalfish</name>
    <dbReference type="NCBI Taxonomy" id="375764"/>
    <lineage>
        <taxon>Eukaryota</taxon>
        <taxon>Metazoa</taxon>
        <taxon>Chordata</taxon>
        <taxon>Craniata</taxon>
        <taxon>Vertebrata</taxon>
        <taxon>Euteleostomi</taxon>
        <taxon>Actinopterygii</taxon>
        <taxon>Neopterygii</taxon>
        <taxon>Teleostei</taxon>
        <taxon>Neoteleostei</taxon>
        <taxon>Acanthomorphata</taxon>
        <taxon>Gobiaria</taxon>
        <taxon>Kurtiformes</taxon>
        <taxon>Apogonoidei</taxon>
        <taxon>Apogonidae</taxon>
        <taxon>Apogoninae</taxon>
        <taxon>Sphaeramia</taxon>
    </lineage>
</organism>
<dbReference type="PRINTS" id="PR01433">
    <property type="entry name" value="POLYCYSTIN2"/>
</dbReference>
<evidence type="ECO:0000259" key="17">
    <source>
        <dbReference type="PROSITE" id="PS50095"/>
    </source>
</evidence>
<dbReference type="InterPro" id="IPR000203">
    <property type="entry name" value="GPS"/>
</dbReference>
<dbReference type="GO" id="GO:0016020">
    <property type="term" value="C:membrane"/>
    <property type="evidence" value="ECO:0007669"/>
    <property type="project" value="UniProtKB-SubCell"/>
</dbReference>
<feature type="domain" description="PLAT" evidence="17">
    <location>
        <begin position="676"/>
        <end position="793"/>
    </location>
</feature>
<dbReference type="Pfam" id="PF08016">
    <property type="entry name" value="PKD_channel"/>
    <property type="match status" value="1"/>
</dbReference>
<dbReference type="SUPFAM" id="SSF56436">
    <property type="entry name" value="C-type lectin-like"/>
    <property type="match status" value="1"/>
</dbReference>
<dbReference type="InterPro" id="IPR016186">
    <property type="entry name" value="C-type_lectin-like/link_sf"/>
</dbReference>
<feature type="compositionally biased region" description="Polar residues" evidence="13">
    <location>
        <begin position="918"/>
        <end position="933"/>
    </location>
</feature>
<keyword evidence="9" id="KW-1015">Disulfide bond</keyword>
<dbReference type="InterPro" id="IPR036392">
    <property type="entry name" value="PLAT/LH2_dom_sf"/>
</dbReference>
<feature type="compositionally biased region" description="Basic and acidic residues" evidence="13">
    <location>
        <begin position="908"/>
        <end position="917"/>
    </location>
</feature>
<dbReference type="FunFam" id="1.10.287.70:FF:000086">
    <property type="entry name" value="Polycystic kidney disease 2"/>
    <property type="match status" value="1"/>
</dbReference>
<dbReference type="Proteomes" id="UP000472271">
    <property type="component" value="Chromosome 3"/>
</dbReference>
<dbReference type="Pfam" id="PF01825">
    <property type="entry name" value="GPS"/>
    <property type="match status" value="1"/>
</dbReference>
<dbReference type="PROSITE" id="PS50228">
    <property type="entry name" value="SUEL_LECTIN"/>
    <property type="match status" value="1"/>
</dbReference>
<comment type="subcellular location">
    <subcellularLocation>
        <location evidence="1">Membrane</location>
        <topology evidence="1">Multi-pass membrane protein</topology>
    </subcellularLocation>
</comment>
<dbReference type="InterPro" id="IPR046338">
    <property type="entry name" value="GAIN_dom_sf"/>
</dbReference>
<evidence type="ECO:0000259" key="19">
    <source>
        <dbReference type="PROSITE" id="PS50228"/>
    </source>
</evidence>
<dbReference type="InterPro" id="IPR057244">
    <property type="entry name" value="GAIN_B"/>
</dbReference>
<feature type="transmembrane region" description="Helical" evidence="14">
    <location>
        <begin position="841"/>
        <end position="860"/>
    </location>
</feature>
<evidence type="ECO:0000313" key="21">
    <source>
        <dbReference type="Proteomes" id="UP000472271"/>
    </source>
</evidence>
<dbReference type="GO" id="GO:0030246">
    <property type="term" value="F:carbohydrate binding"/>
    <property type="evidence" value="ECO:0007669"/>
    <property type="project" value="UniProtKB-KW"/>
</dbReference>
<feature type="transmembrane region" description="Helical" evidence="14">
    <location>
        <begin position="1586"/>
        <end position="1610"/>
    </location>
</feature>
<sequence length="1733" mass="195535">MDSGSISTLTLIILFLSCSFYAEDITDDLSCPEYQESFDDSCYEFVGLQRSFLSAQGWCEQGGGHLAFILNDETQQFLQKHLQPEKDWWLGLAPAAPNLTLDTDGSLAWLDGSDISYSNWVKTPDTEAACGFILRHSGFQWEATENCSQEHNFICQFGISIACDGQNATLQCQSGQIIEIDDSFFGRKTIHYCRSKLTDSPTNSQEECTWIDVVDSVTAHCHGLQACQAPVDVSSFGEPCPALGSYLSVEYRCKHGRMHSLCFTKIYLIVDTGSHHYVKLKLSCGATCPDIVWYMEDLRPLTDKTTSISLKLFDLYLTSYYIILQKKVSEFLLTGINNVQSALLNNKKMNGEPAIIDSGQISVYVNRVTPGTMQMQDINVQKNSSSRFNFPVLPAHIVSPEEPVDVRKNPYSWKEANITGTVGSVSLTRVDGTIIPVENLPEEIEILLPRLDVGQENSTVLDLANFSTLIIDVPSPDVTLVLKMEPSEDISFKLFLGYKGYPDDENYVAKTQVPLENSREEERYTWVLGPKDRTGDVGVHYLVLKPIVESGVKSINATVSVITIAAQCKYWNETESSWSEDGCRVGPLTTHSVTQCLCNHLTFFGSSFFVMPNLVDVSRTAELFATFTNNPVVVCFVGAIFAAYLLVVVWARRKDIQDSAKVKITVLEDNDPLAEYRYMLNISTGHRHGASTSSQVTITLLGTEGESEPHHLTDNEKPVFERGGVDMFLLTTHFSLGELQSIRLWHDNSGPHPAWYVNKVVVQDLESGQKWHFLCNSWLAVDVGECTLDKVFPVATEMDLKRFSNLFFMKTAKDFRDGHIWFSVISRPPCSTFTRVQRVSCCFSLLLCTMLTSIMFWGIPTDPSEQTMDLGHIEFTWQQVMIGIQSSIIMFPINLLIVSIFRNTRPREKATKADTSKQGKTVRVSPSQTSSPQKELKDITADTVIKDIKRIAQSLSKAMKSPLPHLELRPGQEADINTLLSLVEDIIRHRILNSLSTFPKSTNSRYLYRQLRHVEKELGLLGPSRFPSPDNFSRAVQQVQGMKSLLEYHLPSSSLEGDQFDQSPSPEESINGDSTKKSSQKGLPWWFVFVGWILVIATSGVSGYFTMMYGLTYGKDRSISWLISMVVSFFESLFITQPLKVLGFAAFFALVLKKVDQEEYGEPQIDESLMNQDDPDAVRIARRDSTCSFYHPPPPSDIEKMRNNMIKEQKVFILIREILAYMGFMWMLLLVAYGQRDPNAYFLTQHIRQSFSKGISDTMSIQDVFNWANATLLSNLFGEYPGFITDGNSKLVGNARLRQVRVQKNSCHIAHSMKQSAQDCHAPYSWELEDMGSYGPNWSVSVADNTSQNLDSPWTYQSQHKLRTSPIWGSVVLYRGGGFVVDLGPDLQNSSRTLQYLYDSTWFDVYTQAIFVEFTVYNANVNLFCIVTLMLETTAIGAFQFRSELQSVRLYQSTGGLHIFVMASEAIYFLFIIYYMFVQGKLMKQQKWAYFKSKWNLLELAIIILSWSALSVFIKRTLLGKRDMEYYQNNKDQYASFHETAHADAVLGYLIAFLVLLATVKLWHLLRLNPKLHMITATLQRAWTDISGFLVVMTIMFLAYSIASNLMYGWKLYSYRTLLDAAQTMVSLQLGIFNYEEVLNYNPVLGAFLIGSCIVFMTFVVLNLFISVILVAFSQEQIHHQPSEEEEIVDLMLMKLCSLFGVKCKKQGSDGVMGSSASKNRLSMISLGNVNPG</sequence>
<feature type="disulfide bond" evidence="11">
    <location>
        <begin position="1307"/>
        <end position="1320"/>
    </location>
</feature>
<evidence type="ECO:0000256" key="10">
    <source>
        <dbReference type="ARBA" id="ARBA00023180"/>
    </source>
</evidence>
<dbReference type="InterPro" id="IPR042060">
    <property type="entry name" value="PLAT_polycystin1"/>
</dbReference>
<evidence type="ECO:0000259" key="18">
    <source>
        <dbReference type="PROSITE" id="PS50221"/>
    </source>
</evidence>
<feature type="region of interest" description="Disordered" evidence="13">
    <location>
        <begin position="908"/>
        <end position="936"/>
    </location>
</feature>
<keyword evidence="3 14" id="KW-0812">Transmembrane</keyword>
<feature type="transmembrane region" description="Helical" evidence="14">
    <location>
        <begin position="1119"/>
        <end position="1152"/>
    </location>
</feature>
<evidence type="ECO:0000256" key="6">
    <source>
        <dbReference type="ARBA" id="ARBA00022737"/>
    </source>
</evidence>
<evidence type="ECO:0000256" key="3">
    <source>
        <dbReference type="ARBA" id="ARBA00022692"/>
    </source>
</evidence>
<dbReference type="InterPro" id="IPR016187">
    <property type="entry name" value="CTDL_fold"/>
</dbReference>
<dbReference type="InterPro" id="IPR013122">
    <property type="entry name" value="PKD1_2_channel"/>
</dbReference>
<dbReference type="SMART" id="SM00034">
    <property type="entry name" value="CLECT"/>
    <property type="match status" value="1"/>
</dbReference>
<dbReference type="CDD" id="cd00037">
    <property type="entry name" value="CLECT"/>
    <property type="match status" value="1"/>
</dbReference>
<feature type="domain" description="GAIN-B" evidence="18">
    <location>
        <begin position="449"/>
        <end position="618"/>
    </location>
</feature>
<evidence type="ECO:0000256" key="12">
    <source>
        <dbReference type="PROSITE-ProRule" id="PRU00152"/>
    </source>
</evidence>
<dbReference type="InterPro" id="IPR043159">
    <property type="entry name" value="Lectin_gal-bd_sf"/>
</dbReference>
<evidence type="ECO:0000256" key="4">
    <source>
        <dbReference type="ARBA" id="ARBA00022729"/>
    </source>
</evidence>
<keyword evidence="6" id="KW-0677">Repeat</keyword>
<dbReference type="SUPFAM" id="SSF49723">
    <property type="entry name" value="Lipase/lipooxygenase domain (PLAT/LH2 domain)"/>
    <property type="match status" value="1"/>
</dbReference>
<dbReference type="PROSITE" id="PS50041">
    <property type="entry name" value="C_TYPE_LECTIN_2"/>
    <property type="match status" value="1"/>
</dbReference>
<evidence type="ECO:0000256" key="13">
    <source>
        <dbReference type="SAM" id="MobiDB-lite"/>
    </source>
</evidence>
<dbReference type="Gene3D" id="3.10.100.10">
    <property type="entry name" value="Mannose-Binding Protein A, subunit A"/>
    <property type="match status" value="1"/>
</dbReference>
<feature type="domain" description="C-type lectin" evidence="16">
    <location>
        <begin position="38"/>
        <end position="156"/>
    </location>
</feature>
<feature type="signal peptide" evidence="15">
    <location>
        <begin position="1"/>
        <end position="22"/>
    </location>
</feature>
<dbReference type="InterPro" id="IPR051223">
    <property type="entry name" value="Polycystin"/>
</dbReference>
<evidence type="ECO:0000256" key="14">
    <source>
        <dbReference type="SAM" id="Phobius"/>
    </source>
</evidence>
<dbReference type="PROSITE" id="PS50221">
    <property type="entry name" value="GAIN_B"/>
    <property type="match status" value="1"/>
</dbReference>
<feature type="transmembrane region" description="Helical" evidence="14">
    <location>
        <begin position="1546"/>
        <end position="1566"/>
    </location>
</feature>
<dbReference type="InterPro" id="IPR001304">
    <property type="entry name" value="C-type_lectin-like"/>
</dbReference>
<proteinExistence type="inferred from homology"/>
<keyword evidence="10" id="KW-0325">Glycoprotein</keyword>
<dbReference type="FunCoup" id="A0A673CHR7">
    <property type="interactions" value="852"/>
</dbReference>
<dbReference type="Pfam" id="PF20519">
    <property type="entry name" value="Polycystin_dom"/>
    <property type="match status" value="1"/>
</dbReference>
<dbReference type="PANTHER" id="PTHR10877">
    <property type="entry name" value="POLYCYSTIN FAMILY MEMBER"/>
    <property type="match status" value="1"/>
</dbReference>
<evidence type="ECO:0000256" key="9">
    <source>
        <dbReference type="ARBA" id="ARBA00023157"/>
    </source>
</evidence>
<feature type="transmembrane region" description="Helical" evidence="14">
    <location>
        <begin position="631"/>
        <end position="651"/>
    </location>
</feature>
<dbReference type="Pfam" id="PF02140">
    <property type="entry name" value="SUEL_Lectin"/>
    <property type="match status" value="1"/>
</dbReference>
<feature type="chain" id="PRO_5025582165" evidence="15">
    <location>
        <begin position="23"/>
        <end position="1733"/>
    </location>
</feature>
<feature type="transmembrane region" description="Helical" evidence="14">
    <location>
        <begin position="1497"/>
        <end position="1514"/>
    </location>
</feature>
<dbReference type="GO" id="GO:0050982">
    <property type="term" value="P:detection of mechanical stimulus"/>
    <property type="evidence" value="ECO:0007669"/>
    <property type="project" value="TreeGrafter"/>
</dbReference>
<evidence type="ECO:0000256" key="8">
    <source>
        <dbReference type="ARBA" id="ARBA00023136"/>
    </source>
</evidence>
<dbReference type="Gene3D" id="2.60.220.50">
    <property type="match status" value="1"/>
</dbReference>
<dbReference type="InterPro" id="IPR003915">
    <property type="entry name" value="PKD_2"/>
</dbReference>
<evidence type="ECO:0000256" key="15">
    <source>
        <dbReference type="SAM" id="SignalP"/>
    </source>
</evidence>
<keyword evidence="8 14" id="KW-0472">Membrane</keyword>
<feature type="transmembrane region" description="Helical" evidence="14">
    <location>
        <begin position="1457"/>
        <end position="1477"/>
    </location>
</feature>
<dbReference type="CDD" id="cd22831">
    <property type="entry name" value="Gal_Rha_Lectin_PKD1L2"/>
    <property type="match status" value="1"/>
</dbReference>
<evidence type="ECO:0000256" key="11">
    <source>
        <dbReference type="PIRSR" id="PIRSR603915-2"/>
    </source>
</evidence>
<feature type="transmembrane region" description="Helical" evidence="14">
    <location>
        <begin position="880"/>
        <end position="901"/>
    </location>
</feature>
<dbReference type="SMART" id="SM00308">
    <property type="entry name" value="LH2"/>
    <property type="match status" value="1"/>
</dbReference>
<dbReference type="PANTHER" id="PTHR10877:SF134">
    <property type="entry name" value="POLYCYSTIN-1-LIKE PROTEIN 2"/>
    <property type="match status" value="1"/>
</dbReference>
<reference evidence="20" key="2">
    <citation type="submission" date="2025-08" db="UniProtKB">
        <authorList>
            <consortium name="Ensembl"/>
        </authorList>
    </citation>
    <scope>IDENTIFICATION</scope>
</reference>
<feature type="compositionally biased region" description="Polar residues" evidence="13">
    <location>
        <begin position="1055"/>
        <end position="1073"/>
    </location>
</feature>
<dbReference type="Gene3D" id="2.60.60.20">
    <property type="entry name" value="PLAT/LH2 domain"/>
    <property type="match status" value="1"/>
</dbReference>
<comment type="caution">
    <text evidence="12">Lacks conserved residue(s) required for the propagation of feature annotation.</text>
</comment>
<name>A0A673CHR7_9TELE</name>
<dbReference type="Pfam" id="PF01477">
    <property type="entry name" value="PLAT"/>
    <property type="match status" value="1"/>
</dbReference>
<dbReference type="Pfam" id="PF00059">
    <property type="entry name" value="Lectin_C"/>
    <property type="match status" value="1"/>
</dbReference>
<keyword evidence="4 15" id="KW-0732">Signal</keyword>
<evidence type="ECO:0000256" key="5">
    <source>
        <dbReference type="ARBA" id="ARBA00022734"/>
    </source>
</evidence>
<feature type="domain" description="SUEL-type lectin" evidence="19">
    <location>
        <begin position="162"/>
        <end position="254"/>
    </location>
</feature>
<keyword evidence="21" id="KW-1185">Reference proteome</keyword>
<evidence type="ECO:0000256" key="2">
    <source>
        <dbReference type="ARBA" id="ARBA00007200"/>
    </source>
</evidence>
<reference evidence="20" key="3">
    <citation type="submission" date="2025-09" db="UniProtKB">
        <authorList>
            <consortium name="Ensembl"/>
        </authorList>
    </citation>
    <scope>IDENTIFICATION</scope>
</reference>
<dbReference type="InterPro" id="IPR000922">
    <property type="entry name" value="Lectin_gal-bd_dom"/>
</dbReference>
<evidence type="ECO:0000256" key="1">
    <source>
        <dbReference type="ARBA" id="ARBA00004141"/>
    </source>
</evidence>
<dbReference type="FunFam" id="2.60.60.20:FF:000008">
    <property type="entry name" value="Polycystic kidney disease 1-like 2, isoform CRA_a"/>
    <property type="match status" value="1"/>
</dbReference>
<dbReference type="InterPro" id="IPR001024">
    <property type="entry name" value="PLAT/LH2_dom"/>
</dbReference>
<keyword evidence="5" id="KW-0430">Lectin</keyword>
<evidence type="ECO:0000256" key="7">
    <source>
        <dbReference type="ARBA" id="ARBA00022989"/>
    </source>
</evidence>
<protein>
    <submittedName>
        <fullName evidence="20">Polycystic kidney disease 1 like 2a</fullName>
    </submittedName>
</protein>
<dbReference type="GO" id="GO:0005262">
    <property type="term" value="F:calcium channel activity"/>
    <property type="evidence" value="ECO:0007669"/>
    <property type="project" value="TreeGrafter"/>
</dbReference>